<reference evidence="1" key="1">
    <citation type="journal article" date="1997" name="Proc. Natl. Acad. Sci. U.S.A.">
        <title>Complete nucleotide sequence of the chloroplast genome from the green alga Chlorella vulgaris: the existence of genes possibly involved in chloroplast division.</title>
        <authorList>
            <person name="Wakasugi T."/>
            <person name="Nagai T."/>
            <person name="Kapoor M."/>
            <person name="Sugita M."/>
            <person name="Ito M."/>
            <person name="Ito S."/>
            <person name="Tsudzuki J."/>
            <person name="Nakashima K."/>
            <person name="Tsudzuki T."/>
            <person name="Suzuki Y."/>
            <person name="Hamada A."/>
            <person name="Ohta T."/>
            <person name="Inamura A."/>
            <person name="Yoshinaga K."/>
            <person name="Sugiura M."/>
        </authorList>
    </citation>
    <scope>NUCLEOTIDE SEQUENCE</scope>
</reference>
<sequence>MLFIQKKFPSFLIKKNGKKIYNTNKLKKLNVQKKNRKILNYF</sequence>
<dbReference type="AlphaFoldDB" id="V9H1A6"/>
<keyword evidence="1" id="KW-0934">Plastid</keyword>
<protein>
    <submittedName>
        <fullName evidence="1">Uncharacterized protein</fullName>
    </submittedName>
</protein>
<geneLocation type="chloroplast" evidence="1"/>
<dbReference type="RefSeq" id="NP_045892.1">
    <property type="nucleotide sequence ID" value="NC_001865.1"/>
</dbReference>
<organism evidence="1">
    <name type="scientific">Chlorella vulgaris</name>
    <name type="common">Green alga</name>
    <dbReference type="NCBI Taxonomy" id="3077"/>
    <lineage>
        <taxon>Eukaryota</taxon>
        <taxon>Viridiplantae</taxon>
        <taxon>Chlorophyta</taxon>
        <taxon>core chlorophytes</taxon>
        <taxon>Trebouxiophyceae</taxon>
        <taxon>Chlorellales</taxon>
        <taxon>Chlorellaceae</taxon>
        <taxon>Chlorella clade</taxon>
        <taxon>Chlorella</taxon>
    </lineage>
</organism>
<dbReference type="EMBL" id="AB001684">
    <property type="protein sequence ID" value="BAA57968.1"/>
    <property type="molecule type" value="Genomic_DNA"/>
</dbReference>
<proteinExistence type="predicted"/>
<evidence type="ECO:0000313" key="1">
    <source>
        <dbReference type="EMBL" id="BAA57968.1"/>
    </source>
</evidence>
<keyword evidence="1" id="KW-0150">Chloroplast</keyword>
<name>V9H1A6_CHLVU</name>
<dbReference type="GeneID" id="1457466"/>
<accession>V9H1A6</accession>